<organism evidence="2 3">
    <name type="scientific">Streptomyces gossypii</name>
    <dbReference type="NCBI Taxonomy" id="2883101"/>
    <lineage>
        <taxon>Bacteria</taxon>
        <taxon>Bacillati</taxon>
        <taxon>Actinomycetota</taxon>
        <taxon>Actinomycetes</taxon>
        <taxon>Kitasatosporales</taxon>
        <taxon>Streptomycetaceae</taxon>
        <taxon>Streptomyces</taxon>
    </lineage>
</organism>
<evidence type="ECO:0000256" key="1">
    <source>
        <dbReference type="ARBA" id="ARBA00022679"/>
    </source>
</evidence>
<dbReference type="Pfam" id="PF11991">
    <property type="entry name" value="Trp_DMAT"/>
    <property type="match status" value="1"/>
</dbReference>
<name>A0ABT2JM94_9ACTN</name>
<dbReference type="RefSeq" id="WP_260215988.1">
    <property type="nucleotide sequence ID" value="NZ_JAJAGO010000002.1"/>
</dbReference>
<dbReference type="Proteomes" id="UP001156389">
    <property type="component" value="Unassembled WGS sequence"/>
</dbReference>
<proteinExistence type="predicted"/>
<dbReference type="PANTHER" id="PTHR40627">
    <property type="entry name" value="INDOLE PRENYLTRANSFERASE TDIB-RELATED"/>
    <property type="match status" value="1"/>
</dbReference>
<reference evidence="2 3" key="1">
    <citation type="submission" date="2021-10" db="EMBL/GenBank/DDBJ databases">
        <title>Streptomyces gossypii sp. nov., isolated from soil collected from cotton field.</title>
        <authorList>
            <person name="Ge X."/>
            <person name="Chen X."/>
            <person name="Liu W."/>
        </authorList>
    </citation>
    <scope>NUCLEOTIDE SEQUENCE [LARGE SCALE GENOMIC DNA]</scope>
    <source>
        <strain evidence="2 3">N2-109</strain>
    </source>
</reference>
<sequence length="392" mass="42622">MDAVDLDSDPRQPSQAELFTSDSGVVAEMVGRPMRFDSPRYSPADSYAEVACDRVWRACQSLGLTGETRSSILELLRELTAPWGELPVGTPPERACWVSIDGMPCELSIAWEAGEPQVRMSLESPRGDVRARMEDGMTLTRRLAERPGVSIGDYLRIEDLFTADEPQGFSAGGHAVAWRQGAHPQYKVFLNPAISGRAEAAARTEEALTRLGLTRPWRALTEHLGGAYGPEHEPVFIALDLVDGEALRVQVYLAHSGVSAEEIDAKAAVASGHVPGSFARALRQINGRHDSAEWKRKPPVTTFTFRAGRDLPSAAAYIPMIPVHSHDAAARDRVAAFLSGEGIDPAPYARVLDALADRPLAQSQTQNFMSYRGGDSPRFSVYLAPGTYLPAD</sequence>
<comment type="caution">
    <text evidence="2">The sequence shown here is derived from an EMBL/GenBank/DDBJ whole genome shotgun (WGS) entry which is preliminary data.</text>
</comment>
<keyword evidence="3" id="KW-1185">Reference proteome</keyword>
<protein>
    <recommendedName>
        <fullName evidence="4">Tryptophan dimethylallyltransferase</fullName>
    </recommendedName>
</protein>
<keyword evidence="1" id="KW-0808">Transferase</keyword>
<evidence type="ECO:0000313" key="3">
    <source>
        <dbReference type="Proteomes" id="UP001156389"/>
    </source>
</evidence>
<evidence type="ECO:0000313" key="2">
    <source>
        <dbReference type="EMBL" id="MCT2589002.1"/>
    </source>
</evidence>
<evidence type="ECO:0008006" key="4">
    <source>
        <dbReference type="Google" id="ProtNLM"/>
    </source>
</evidence>
<accession>A0ABT2JM94</accession>
<dbReference type="InterPro" id="IPR017795">
    <property type="entry name" value="ABBA_NscD-like"/>
</dbReference>
<dbReference type="EMBL" id="JAJAGO010000002">
    <property type="protein sequence ID" value="MCT2589002.1"/>
    <property type="molecule type" value="Genomic_DNA"/>
</dbReference>
<dbReference type="PANTHER" id="PTHR40627:SF4">
    <property type="entry name" value="PRENYLTRANSFERASE ASQH1-RELATED"/>
    <property type="match status" value="1"/>
</dbReference>
<gene>
    <name evidence="2" type="ORF">LHJ74_03470</name>
</gene>